<dbReference type="HAMAP" id="MF_01105">
    <property type="entry name" value="N_acetyl_glu_synth"/>
    <property type="match status" value="1"/>
</dbReference>
<sequence>MEMDKFGENYIRFFRQSSPYIHAHRGRTFVIMLPGEGLASEHFSNIISDIALLSSLGVRLVLVHGARTQINERLKTREISTSFHQGYRITDKDSLTAVIDAVASQRVKLEGQLSMGLVNSPMHGARIRVISGNFVTARPFGVVDGIDFQNTGEVRRIDRKAINNLLDDGYLVLLSCMGYSPTGQVFNLLAEDVATQSAIALGAEKLIMFSSEVGLKNSDGELIRTMRPSEVLEHLRQPHSSEEMRLMNASLTACNGGILRTHIVSHREDGALLAELFTRKGHGTLITQDVTAYEQMRSATIEDVGGILKLISPLEEKGVLVRRSRKQLERDIHLFTVIVRDGMIIGCASLYPYPDEQCAELACLVVHPDYRSGNRGDRLLDDIESQARRQKLDSLFVLTTRTAHWFVERGFSESKIRELPAEKQQAYNRPRNAKVFRKSL</sequence>
<dbReference type="CDD" id="cd04237">
    <property type="entry name" value="AAK_NAGS-ABP"/>
    <property type="match status" value="1"/>
</dbReference>
<keyword evidence="4 8" id="KW-0028">Amino-acid biosynthesis</keyword>
<dbReference type="Gene3D" id="3.40.1160.10">
    <property type="entry name" value="Acetylglutamate kinase-like"/>
    <property type="match status" value="1"/>
</dbReference>
<comment type="subcellular location">
    <subcellularLocation>
        <location evidence="8">Cytoplasm</location>
    </subcellularLocation>
</comment>
<dbReference type="PROSITE" id="PS51186">
    <property type="entry name" value="GNAT"/>
    <property type="match status" value="1"/>
</dbReference>
<dbReference type="CDD" id="cd04301">
    <property type="entry name" value="NAT_SF"/>
    <property type="match status" value="1"/>
</dbReference>
<dbReference type="InterPro" id="IPR001048">
    <property type="entry name" value="Asp/Glu/Uridylate_kinase"/>
</dbReference>
<name>A0A1X7AGH0_9GAMM</name>
<protein>
    <recommendedName>
        <fullName evidence="8">Amino-acid acetyltransferase</fullName>
        <ecNumber evidence="8">2.3.1.1</ecNumber>
    </recommendedName>
    <alternativeName>
        <fullName evidence="8">N-acetylglutamate synthase</fullName>
        <shortName evidence="8">AGS</shortName>
        <shortName evidence="8">NAGS</shortName>
    </alternativeName>
</protein>
<feature type="domain" description="N-acetyltransferase" evidence="9">
    <location>
        <begin position="294"/>
        <end position="440"/>
    </location>
</feature>
<dbReference type="SUPFAM" id="SSF53633">
    <property type="entry name" value="Carbamate kinase-like"/>
    <property type="match status" value="1"/>
</dbReference>
<keyword evidence="6 8" id="KW-0012">Acyltransferase</keyword>
<dbReference type="AlphaFoldDB" id="A0A1X7AGH0"/>
<evidence type="ECO:0000313" key="10">
    <source>
        <dbReference type="EMBL" id="SMA39173.1"/>
    </source>
</evidence>
<dbReference type="Pfam" id="PF00583">
    <property type="entry name" value="Acetyltransf_1"/>
    <property type="match status" value="1"/>
</dbReference>
<evidence type="ECO:0000256" key="6">
    <source>
        <dbReference type="ARBA" id="ARBA00023315"/>
    </source>
</evidence>
<reference evidence="10 11" key="1">
    <citation type="submission" date="2017-03" db="EMBL/GenBank/DDBJ databases">
        <authorList>
            <person name="Afonso C.L."/>
            <person name="Miller P.J."/>
            <person name="Scott M.A."/>
            <person name="Spackman E."/>
            <person name="Goraichik I."/>
            <person name="Dimitrov K.M."/>
            <person name="Suarez D.L."/>
            <person name="Swayne D.E."/>
        </authorList>
    </citation>
    <scope>NUCLEOTIDE SEQUENCE [LARGE SCALE GENOMIC DNA]</scope>
    <source>
        <strain evidence="10">SB41UT1</strain>
    </source>
</reference>
<keyword evidence="5 8" id="KW-0808">Transferase</keyword>
<dbReference type="GO" id="GO:0004042">
    <property type="term" value="F:L-glutamate N-acetyltransferase activity"/>
    <property type="evidence" value="ECO:0007669"/>
    <property type="project" value="UniProtKB-UniRule"/>
</dbReference>
<evidence type="ECO:0000256" key="4">
    <source>
        <dbReference type="ARBA" id="ARBA00022605"/>
    </source>
</evidence>
<dbReference type="InterPro" id="IPR000182">
    <property type="entry name" value="GNAT_dom"/>
</dbReference>
<evidence type="ECO:0000313" key="11">
    <source>
        <dbReference type="Proteomes" id="UP000196573"/>
    </source>
</evidence>
<organism evidence="10 11">
    <name type="scientific">Parendozoicomonas haliclonae</name>
    <dbReference type="NCBI Taxonomy" id="1960125"/>
    <lineage>
        <taxon>Bacteria</taxon>
        <taxon>Pseudomonadati</taxon>
        <taxon>Pseudomonadota</taxon>
        <taxon>Gammaproteobacteria</taxon>
        <taxon>Oceanospirillales</taxon>
        <taxon>Endozoicomonadaceae</taxon>
        <taxon>Parendozoicomonas</taxon>
    </lineage>
</organism>
<dbReference type="PIRSF" id="PIRSF000423">
    <property type="entry name" value="ArgA"/>
    <property type="match status" value="1"/>
</dbReference>
<dbReference type="UniPathway" id="UPA00068">
    <property type="reaction ID" value="UER00106"/>
</dbReference>
<dbReference type="EC" id="2.3.1.1" evidence="8"/>
<dbReference type="GO" id="GO:0006526">
    <property type="term" value="P:L-arginine biosynthetic process"/>
    <property type="evidence" value="ECO:0007669"/>
    <property type="project" value="UniProtKB-UniRule"/>
</dbReference>
<dbReference type="Proteomes" id="UP000196573">
    <property type="component" value="Unassembled WGS sequence"/>
</dbReference>
<dbReference type="RefSeq" id="WP_242667238.1">
    <property type="nucleotide sequence ID" value="NZ_CBCSCN010000001.1"/>
</dbReference>
<dbReference type="GO" id="GO:0005737">
    <property type="term" value="C:cytoplasm"/>
    <property type="evidence" value="ECO:0007669"/>
    <property type="project" value="UniProtKB-SubCell"/>
</dbReference>
<dbReference type="NCBIfam" id="NF003641">
    <property type="entry name" value="PRK05279.1"/>
    <property type="match status" value="1"/>
</dbReference>
<evidence type="ECO:0000256" key="8">
    <source>
        <dbReference type="HAMAP-Rule" id="MF_01105"/>
    </source>
</evidence>
<proteinExistence type="inferred from homology"/>
<dbReference type="PANTHER" id="PTHR30602">
    <property type="entry name" value="AMINO-ACID ACETYLTRANSFERASE"/>
    <property type="match status" value="1"/>
</dbReference>
<evidence type="ECO:0000256" key="5">
    <source>
        <dbReference type="ARBA" id="ARBA00022679"/>
    </source>
</evidence>
<dbReference type="Pfam" id="PF00696">
    <property type="entry name" value="AA_kinase"/>
    <property type="match status" value="1"/>
</dbReference>
<keyword evidence="8" id="KW-0963">Cytoplasm</keyword>
<accession>A0A1X7AGH0</accession>
<comment type="pathway">
    <text evidence="1 8">Amino-acid biosynthesis; L-arginine biosynthesis; N(2)-acetyl-L-ornithine from L-glutamate: step 1/4.</text>
</comment>
<dbReference type="Gene3D" id="3.40.630.30">
    <property type="match status" value="1"/>
</dbReference>
<dbReference type="InterPro" id="IPR016181">
    <property type="entry name" value="Acyl_CoA_acyltransferase"/>
</dbReference>
<keyword evidence="11" id="KW-1185">Reference proteome</keyword>
<dbReference type="InterPro" id="IPR033719">
    <property type="entry name" value="NAGS_kin"/>
</dbReference>
<dbReference type="InterPro" id="IPR036393">
    <property type="entry name" value="AceGlu_kinase-like_sf"/>
</dbReference>
<comment type="catalytic activity">
    <reaction evidence="7 8">
        <text>L-glutamate + acetyl-CoA = N-acetyl-L-glutamate + CoA + H(+)</text>
        <dbReference type="Rhea" id="RHEA:24292"/>
        <dbReference type="ChEBI" id="CHEBI:15378"/>
        <dbReference type="ChEBI" id="CHEBI:29985"/>
        <dbReference type="ChEBI" id="CHEBI:44337"/>
        <dbReference type="ChEBI" id="CHEBI:57287"/>
        <dbReference type="ChEBI" id="CHEBI:57288"/>
        <dbReference type="EC" id="2.3.1.1"/>
    </reaction>
</comment>
<dbReference type="SUPFAM" id="SSF55729">
    <property type="entry name" value="Acyl-CoA N-acyltransferases (Nat)"/>
    <property type="match status" value="1"/>
</dbReference>
<dbReference type="PANTHER" id="PTHR30602:SF12">
    <property type="entry name" value="AMINO-ACID ACETYLTRANSFERASE NAGS1, CHLOROPLASTIC-RELATED"/>
    <property type="match status" value="1"/>
</dbReference>
<evidence type="ECO:0000256" key="2">
    <source>
        <dbReference type="ARBA" id="ARBA00009145"/>
    </source>
</evidence>
<dbReference type="NCBIfam" id="TIGR01890">
    <property type="entry name" value="N-Ac-Glu-synth"/>
    <property type="match status" value="1"/>
</dbReference>
<keyword evidence="3 8" id="KW-0055">Arginine biosynthesis</keyword>
<dbReference type="InterPro" id="IPR010167">
    <property type="entry name" value="NH2A_AcTrfase"/>
</dbReference>
<gene>
    <name evidence="8 10" type="primary">argA</name>
    <name evidence="10" type="ORF">EHSB41UT_00982</name>
</gene>
<comment type="miscellaneous">
    <text evidence="8">In bacteria which possess the bifunctional enzyme ornithine acetyltransferase/N-acetylglutamate synthase (ArgJ), ArgA fulfills an anaplerotic role.</text>
</comment>
<evidence type="ECO:0000256" key="1">
    <source>
        <dbReference type="ARBA" id="ARBA00004925"/>
    </source>
</evidence>
<dbReference type="EMBL" id="FWPT01000002">
    <property type="protein sequence ID" value="SMA39173.1"/>
    <property type="molecule type" value="Genomic_DNA"/>
</dbReference>
<evidence type="ECO:0000256" key="7">
    <source>
        <dbReference type="ARBA" id="ARBA00048372"/>
    </source>
</evidence>
<comment type="similarity">
    <text evidence="2 8">Belongs to the acetyltransferase family. ArgA subfamily.</text>
</comment>
<evidence type="ECO:0000256" key="3">
    <source>
        <dbReference type="ARBA" id="ARBA00022571"/>
    </source>
</evidence>
<evidence type="ECO:0000259" key="9">
    <source>
        <dbReference type="PROSITE" id="PS51186"/>
    </source>
</evidence>